<gene>
    <name evidence="12" type="ordered locus">Desor_0517</name>
</gene>
<dbReference type="InterPro" id="IPR003739">
    <property type="entry name" value="Lys_aminomutase/Glu_NH3_mut"/>
</dbReference>
<dbReference type="PATRIC" id="fig|768706.3.peg.489"/>
<dbReference type="NCBIfam" id="TIGR04368">
    <property type="entry name" value="Glu_2_3_NH3_mut"/>
    <property type="match status" value="1"/>
</dbReference>
<dbReference type="SFLD" id="SFLDS00029">
    <property type="entry name" value="Radical_SAM"/>
    <property type="match status" value="1"/>
</dbReference>
<keyword evidence="7 9" id="KW-0411">Iron-sulfur</keyword>
<sequence>MAVELQERSGTFREYALKRAAELKQMIIPYINNSQAIPTGFSLSETFQARRADILNYFGATLEDWENWHWQMTHRITDSRDLAALLPGLTPDQCREIEHVGKSYRWAVSPYYLSLMSDTDSLGPIRLQGLPTLAELDEDFGEEDPMGEGITSPAPSITRRYPDRLIINVTNMCGMYCRHCQRRRNIGETDTHSPHNQLKAALDYIRANPEIRDVLVTGGDALLLSDLTLDWLLGELHSIPHVEIKRIGTRAPVTLPMRITDELCAILAKYPPIYINTQFNHPKEVTEDAKKAADKLIAAGVVLGNQAVLLKGINHQPEIMKKLNQELLKIRVRPYYIFHAKNVKGTRHFVPRIQDGLAVMDKLRGYTSGLAVPTYIINAPKGGGKTPILPQYLVSLDENKALLRTWEGKLVQYETP</sequence>
<dbReference type="HOGENOM" id="CLU_032161_0_1_9"/>
<dbReference type="SFLD" id="SFLDG01070">
    <property type="entry name" value="PLP-dependent"/>
    <property type="match status" value="1"/>
</dbReference>
<evidence type="ECO:0000313" key="12">
    <source>
        <dbReference type="EMBL" id="AET66219.1"/>
    </source>
</evidence>
<organism evidence="12 13">
    <name type="scientific">Desulfosporosinus orientis (strain ATCC 19365 / DSM 765 / NCIMB 8382 / VKM B-1628 / Singapore I)</name>
    <name type="common">Desulfotomaculum orientis</name>
    <dbReference type="NCBI Taxonomy" id="768706"/>
    <lineage>
        <taxon>Bacteria</taxon>
        <taxon>Bacillati</taxon>
        <taxon>Bacillota</taxon>
        <taxon>Clostridia</taxon>
        <taxon>Eubacteriales</taxon>
        <taxon>Desulfitobacteriaceae</taxon>
        <taxon>Desulfosporosinus</taxon>
    </lineage>
</organism>
<dbReference type="Pfam" id="PF12544">
    <property type="entry name" value="LAM_C"/>
    <property type="match status" value="1"/>
</dbReference>
<dbReference type="InterPro" id="IPR007197">
    <property type="entry name" value="rSAM"/>
</dbReference>
<dbReference type="AlphaFoldDB" id="G7WA81"/>
<dbReference type="PANTHER" id="PTHR30538">
    <property type="entry name" value="LYSINE 2,3-AMINOMUTASE-RELATED"/>
    <property type="match status" value="1"/>
</dbReference>
<dbReference type="InterPro" id="IPR058240">
    <property type="entry name" value="rSAM_sf"/>
</dbReference>
<evidence type="ECO:0000256" key="9">
    <source>
        <dbReference type="PIRSR" id="PIRSR004911-1"/>
    </source>
</evidence>
<dbReference type="InterPro" id="IPR030801">
    <property type="entry name" value="Glu_2_3_NH3_mut"/>
</dbReference>
<dbReference type="KEGG" id="dor:Desor_0517"/>
<name>G7WA81_DESOD</name>
<dbReference type="GO" id="GO:0016869">
    <property type="term" value="F:intramolecular aminotransferase activity"/>
    <property type="evidence" value="ECO:0007669"/>
    <property type="project" value="InterPro"/>
</dbReference>
<dbReference type="OrthoDB" id="9768064at2"/>
<keyword evidence="6" id="KW-0408">Iron</keyword>
<dbReference type="InterPro" id="IPR025895">
    <property type="entry name" value="LAM_C_dom"/>
</dbReference>
<dbReference type="Proteomes" id="UP000006346">
    <property type="component" value="Chromosome"/>
</dbReference>
<dbReference type="SFLD" id="SFLDF00290">
    <property type="entry name" value="glutamate_2_3-aminomutase"/>
    <property type="match status" value="1"/>
</dbReference>
<feature type="binding site" evidence="9">
    <location>
        <position position="180"/>
    </location>
    <ligand>
        <name>[4Fe-4S] cluster</name>
        <dbReference type="ChEBI" id="CHEBI:49883"/>
        <note>4Fe-4S-S-AdoMet</note>
    </ligand>
</feature>
<evidence type="ECO:0000256" key="10">
    <source>
        <dbReference type="PIRSR" id="PIRSR603739-50"/>
    </source>
</evidence>
<dbReference type="Pfam" id="PF04055">
    <property type="entry name" value="Radical_SAM"/>
    <property type="match status" value="1"/>
</dbReference>
<evidence type="ECO:0000256" key="2">
    <source>
        <dbReference type="ARBA" id="ARBA00022485"/>
    </source>
</evidence>
<comment type="cofactor">
    <cofactor evidence="1 10">
        <name>pyridoxal 5'-phosphate</name>
        <dbReference type="ChEBI" id="CHEBI:597326"/>
    </cofactor>
</comment>
<dbReference type="PIRSF" id="PIRSF004911">
    <property type="entry name" value="DUF160"/>
    <property type="match status" value="1"/>
</dbReference>
<dbReference type="GO" id="GO:0046872">
    <property type="term" value="F:metal ion binding"/>
    <property type="evidence" value="ECO:0007669"/>
    <property type="project" value="UniProtKB-KW"/>
</dbReference>
<evidence type="ECO:0000256" key="4">
    <source>
        <dbReference type="ARBA" id="ARBA00022723"/>
    </source>
</evidence>
<feature type="binding site" evidence="9">
    <location>
        <position position="173"/>
    </location>
    <ligand>
        <name>[4Fe-4S] cluster</name>
        <dbReference type="ChEBI" id="CHEBI:49883"/>
        <note>4Fe-4S-S-AdoMet</note>
    </ligand>
</feature>
<dbReference type="EMBL" id="CP003108">
    <property type="protein sequence ID" value="AET66219.1"/>
    <property type="molecule type" value="Genomic_DNA"/>
</dbReference>
<proteinExistence type="predicted"/>
<evidence type="ECO:0000256" key="1">
    <source>
        <dbReference type="ARBA" id="ARBA00001933"/>
    </source>
</evidence>
<keyword evidence="5 10" id="KW-0663">Pyridoxal phosphate</keyword>
<keyword evidence="3" id="KW-0949">S-adenosyl-L-methionine</keyword>
<feature type="modified residue" description="N6-(pyridoxal phosphate)lysine" evidence="10">
    <location>
        <position position="385"/>
    </location>
</feature>
<feature type="binding site" evidence="9">
    <location>
        <position position="177"/>
    </location>
    <ligand>
        <name>[4Fe-4S] cluster</name>
        <dbReference type="ChEBI" id="CHEBI:49883"/>
        <note>4Fe-4S-S-AdoMet</note>
    </ligand>
</feature>
<evidence type="ECO:0000256" key="7">
    <source>
        <dbReference type="ARBA" id="ARBA00023014"/>
    </source>
</evidence>
<dbReference type="InterPro" id="IPR013785">
    <property type="entry name" value="Aldolase_TIM"/>
</dbReference>
<dbReference type="eggNOG" id="COG1509">
    <property type="taxonomic scope" value="Bacteria"/>
</dbReference>
<keyword evidence="2 9" id="KW-0004">4Fe-4S</keyword>
<dbReference type="GO" id="GO:0051539">
    <property type="term" value="F:4 iron, 4 sulfur cluster binding"/>
    <property type="evidence" value="ECO:0007669"/>
    <property type="project" value="UniProtKB-KW"/>
</dbReference>
<dbReference type="SUPFAM" id="SSF102114">
    <property type="entry name" value="Radical SAM enzymes"/>
    <property type="match status" value="1"/>
</dbReference>
<dbReference type="RefSeq" id="WP_014183045.1">
    <property type="nucleotide sequence ID" value="NC_016584.1"/>
</dbReference>
<evidence type="ECO:0000256" key="3">
    <source>
        <dbReference type="ARBA" id="ARBA00022691"/>
    </source>
</evidence>
<evidence type="ECO:0000313" key="13">
    <source>
        <dbReference type="Proteomes" id="UP000006346"/>
    </source>
</evidence>
<keyword evidence="13" id="KW-1185">Reference proteome</keyword>
<keyword evidence="8" id="KW-0413">Isomerase</keyword>
<protein>
    <submittedName>
        <fullName evidence="12">KamA family protein</fullName>
    </submittedName>
</protein>
<dbReference type="Gene3D" id="6.10.140.1170">
    <property type="match status" value="1"/>
</dbReference>
<evidence type="ECO:0000256" key="8">
    <source>
        <dbReference type="ARBA" id="ARBA00023235"/>
    </source>
</evidence>
<dbReference type="STRING" id="768706.Desor_0517"/>
<feature type="domain" description="Radical SAM core" evidence="11">
    <location>
        <begin position="159"/>
        <end position="380"/>
    </location>
</feature>
<reference evidence="12 13" key="2">
    <citation type="journal article" date="2012" name="J. Bacteriol.">
        <title>Complete genome sequences of Desulfosporosinus orientis DSM765T, Desulfosporosinus youngiae DSM17734T, Desulfosporosinus meridiei DSM13257T, and Desulfosporosinus acidiphilus DSM22704T.</title>
        <authorList>
            <person name="Pester M."/>
            <person name="Brambilla E."/>
            <person name="Alazard D."/>
            <person name="Rattei T."/>
            <person name="Weinmaier T."/>
            <person name="Han J."/>
            <person name="Lucas S."/>
            <person name="Lapidus A."/>
            <person name="Cheng J.F."/>
            <person name="Goodwin L."/>
            <person name="Pitluck S."/>
            <person name="Peters L."/>
            <person name="Ovchinnikova G."/>
            <person name="Teshima H."/>
            <person name="Detter J.C."/>
            <person name="Han C.S."/>
            <person name="Tapia R."/>
            <person name="Land M.L."/>
            <person name="Hauser L."/>
            <person name="Kyrpides N.C."/>
            <person name="Ivanova N.N."/>
            <person name="Pagani I."/>
            <person name="Huntmann M."/>
            <person name="Wei C.L."/>
            <person name="Davenport K.W."/>
            <person name="Daligault H."/>
            <person name="Chain P.S."/>
            <person name="Chen A."/>
            <person name="Mavromatis K."/>
            <person name="Markowitz V."/>
            <person name="Szeto E."/>
            <person name="Mikhailova N."/>
            <person name="Pati A."/>
            <person name="Wagner M."/>
            <person name="Woyke T."/>
            <person name="Ollivier B."/>
            <person name="Klenk H.P."/>
            <person name="Spring S."/>
            <person name="Loy A."/>
        </authorList>
    </citation>
    <scope>NUCLEOTIDE SEQUENCE [LARGE SCALE GENOMIC DNA]</scope>
    <source>
        <strain evidence="13">ATCC 19365 / DSM 765 / NCIMB 8382 / VKM B-1628</strain>
    </source>
</reference>
<evidence type="ECO:0000256" key="6">
    <source>
        <dbReference type="ARBA" id="ARBA00023004"/>
    </source>
</evidence>
<evidence type="ECO:0000256" key="5">
    <source>
        <dbReference type="ARBA" id="ARBA00022898"/>
    </source>
</evidence>
<dbReference type="NCBIfam" id="TIGR00238">
    <property type="entry name" value="KamA family radical SAM protein"/>
    <property type="match status" value="1"/>
</dbReference>
<dbReference type="PANTHER" id="PTHR30538:SF1">
    <property type="entry name" value="L-LYSINE 2,3-AMINOMUTASE"/>
    <property type="match status" value="1"/>
</dbReference>
<dbReference type="PROSITE" id="PS51918">
    <property type="entry name" value="RADICAL_SAM"/>
    <property type="match status" value="1"/>
</dbReference>
<keyword evidence="4 9" id="KW-0479">Metal-binding</keyword>
<accession>G7WA81</accession>
<reference evidence="13" key="1">
    <citation type="submission" date="2011-11" db="EMBL/GenBank/DDBJ databases">
        <title>Complete sequence of Desulfosporosinus orientis DSM 765.</title>
        <authorList>
            <person name="Lucas S."/>
            <person name="Han J."/>
            <person name="Lapidus A."/>
            <person name="Cheng J.-F."/>
            <person name="Goodwin L."/>
            <person name="Pitluck S."/>
            <person name="Peters L."/>
            <person name="Ovchinnikova G."/>
            <person name="Teshima H."/>
            <person name="Detter J.C."/>
            <person name="Han C."/>
            <person name="Tapia R."/>
            <person name="Land M."/>
            <person name="Hauser L."/>
            <person name="Kyrpides N."/>
            <person name="Ivanova N."/>
            <person name="Pagani I."/>
            <person name="Pester M."/>
            <person name="Spring S."/>
            <person name="Ollivier B."/>
            <person name="Rattei T."/>
            <person name="Klenk H.-P."/>
            <person name="Wagner M."/>
            <person name="Loy A."/>
            <person name="Woyke T."/>
        </authorList>
    </citation>
    <scope>NUCLEOTIDE SEQUENCE [LARGE SCALE GENOMIC DNA]</scope>
    <source>
        <strain evidence="13">ATCC 19365 / DSM 765 / NCIMB 8382 / VKM B-1628</strain>
    </source>
</reference>
<dbReference type="CDD" id="cd01335">
    <property type="entry name" value="Radical_SAM"/>
    <property type="match status" value="1"/>
</dbReference>
<dbReference type="Gene3D" id="3.20.20.70">
    <property type="entry name" value="Aldolase class I"/>
    <property type="match status" value="1"/>
</dbReference>
<evidence type="ECO:0000259" key="11">
    <source>
        <dbReference type="PROSITE" id="PS51918"/>
    </source>
</evidence>